<keyword evidence="4" id="KW-1185">Reference proteome</keyword>
<keyword evidence="2" id="KW-0964">Secreted</keyword>
<dbReference type="RefSeq" id="WP_120761572.1">
    <property type="nucleotide sequence ID" value="NZ_CP032630.1"/>
</dbReference>
<proteinExistence type="predicted"/>
<comment type="subcellular location">
    <subcellularLocation>
        <location evidence="1">Secreted</location>
    </subcellularLocation>
</comment>
<evidence type="ECO:0000313" key="4">
    <source>
        <dbReference type="Proteomes" id="UP000278886"/>
    </source>
</evidence>
<organism evidence="3 4">
    <name type="scientific">Protaetiibacter intestinalis</name>
    <dbReference type="NCBI Taxonomy" id="2419774"/>
    <lineage>
        <taxon>Bacteria</taxon>
        <taxon>Bacillati</taxon>
        <taxon>Actinomycetota</taxon>
        <taxon>Actinomycetes</taxon>
        <taxon>Micrococcales</taxon>
        <taxon>Microbacteriaceae</taxon>
        <taxon>Protaetiibacter</taxon>
    </lineage>
</organism>
<dbReference type="PANTHER" id="PTHR10009:SF18">
    <property type="entry name" value="PROTEIN YELLOW-LIKE PROTEIN"/>
    <property type="match status" value="1"/>
</dbReference>
<dbReference type="Proteomes" id="UP000278886">
    <property type="component" value="Chromosome"/>
</dbReference>
<dbReference type="GO" id="GO:0005576">
    <property type="term" value="C:extracellular region"/>
    <property type="evidence" value="ECO:0007669"/>
    <property type="project" value="UniProtKB-SubCell"/>
</dbReference>
<name>A0A387B645_9MICO</name>
<sequence>MSTPNPLGSWVADRYEVVAEITENMPTGLTVSDDGRVFVSFPRWGDAVPYTVAEIVDGRCVPYPNAEINAWVEGDGEGRLVSVQSVIVDPNGDLWLLDTGAPQFGPFVPHGPKLVQVNLTTNEVVRVIEPSPEAVTATTYLNDVRFDFSRGEAGFAYITDSQAVGALIVVDLATGESWSKLRGHVSTKAVDQFRAVVQGIVREGYRVGSDGIAISPDGSRLWYCPLSSRRFYSVDTAAILDRDLSEDLVAATVTDHGDKGASDGMESDTDGNLYVTAYEHSAVFKFSADGVWSTVVHGPDVLWPDTLALGADGYLYVSVNQLPRSPLFNRGVEERILPYLIIRARVDATPIRLKGTRA</sequence>
<dbReference type="InterPro" id="IPR017996">
    <property type="entry name" value="MRJP/yellow-related"/>
</dbReference>
<evidence type="ECO:0000256" key="1">
    <source>
        <dbReference type="ARBA" id="ARBA00004613"/>
    </source>
</evidence>
<protein>
    <submittedName>
        <fullName evidence="3">Gluconolaconase</fullName>
    </submittedName>
</protein>
<dbReference type="Gene3D" id="2.120.10.30">
    <property type="entry name" value="TolB, C-terminal domain"/>
    <property type="match status" value="1"/>
</dbReference>
<evidence type="ECO:0000313" key="3">
    <source>
        <dbReference type="EMBL" id="AYF97221.1"/>
    </source>
</evidence>
<evidence type="ECO:0000256" key="2">
    <source>
        <dbReference type="ARBA" id="ARBA00022525"/>
    </source>
</evidence>
<dbReference type="OrthoDB" id="9797664at2"/>
<accession>A0A387B645</accession>
<dbReference type="AlphaFoldDB" id="A0A387B645"/>
<dbReference type="InterPro" id="IPR011042">
    <property type="entry name" value="6-blade_b-propeller_TolB-like"/>
</dbReference>
<dbReference type="EMBL" id="CP032630">
    <property type="protein sequence ID" value="AYF97221.1"/>
    <property type="molecule type" value="Genomic_DNA"/>
</dbReference>
<dbReference type="PANTHER" id="PTHR10009">
    <property type="entry name" value="PROTEIN YELLOW-RELATED"/>
    <property type="match status" value="1"/>
</dbReference>
<dbReference type="Pfam" id="PF03022">
    <property type="entry name" value="MRJP"/>
    <property type="match status" value="1"/>
</dbReference>
<reference evidence="4" key="1">
    <citation type="submission" date="2018-09" db="EMBL/GenBank/DDBJ databases">
        <title>Genome sequencing of strain 2DFWR-13.</title>
        <authorList>
            <person name="Heo J."/>
            <person name="Kim S.-J."/>
            <person name="Kwon S.-W."/>
        </authorList>
    </citation>
    <scope>NUCLEOTIDE SEQUENCE [LARGE SCALE GENOMIC DNA]</scope>
    <source>
        <strain evidence="4">2DFWR-13</strain>
    </source>
</reference>
<gene>
    <name evidence="3" type="ORF">D7I47_02460</name>
</gene>
<dbReference type="KEGG" id="lyd:D7I47_02460"/>
<dbReference type="SUPFAM" id="SSF101898">
    <property type="entry name" value="NHL repeat"/>
    <property type="match status" value="1"/>
</dbReference>